<dbReference type="AlphaFoldDB" id="A0A0B1QYW4"/>
<evidence type="ECO:0000256" key="1">
    <source>
        <dbReference type="ARBA" id="ARBA00022490"/>
    </source>
</evidence>
<dbReference type="InterPro" id="IPR007215">
    <property type="entry name" value="Sulphur_relay_TusB/DsrH"/>
</dbReference>
<dbReference type="PANTHER" id="PTHR37526">
    <property type="entry name" value="PROTEIN TUSB"/>
    <property type="match status" value="1"/>
</dbReference>
<evidence type="ECO:0000256" key="3">
    <source>
        <dbReference type="HAMAP-Rule" id="MF_01564"/>
    </source>
</evidence>
<organism evidence="4 5">
    <name type="scientific">Pantoea rodasii</name>
    <dbReference type="NCBI Taxonomy" id="1076549"/>
    <lineage>
        <taxon>Bacteria</taxon>
        <taxon>Pseudomonadati</taxon>
        <taxon>Pseudomonadota</taxon>
        <taxon>Gammaproteobacteria</taxon>
        <taxon>Enterobacterales</taxon>
        <taxon>Erwiniaceae</taxon>
        <taxon>Pantoea</taxon>
    </lineage>
</organism>
<dbReference type="Pfam" id="PF04077">
    <property type="entry name" value="DsrH"/>
    <property type="match status" value="1"/>
</dbReference>
<dbReference type="NCBIfam" id="NF010035">
    <property type="entry name" value="PRK13510.1"/>
    <property type="match status" value="1"/>
</dbReference>
<protein>
    <recommendedName>
        <fullName evidence="3">Protein TusB</fullName>
    </recommendedName>
    <alternativeName>
        <fullName evidence="3">tRNA 2-thiouridine synthesizing protein B</fullName>
    </alternativeName>
</protein>
<dbReference type="Proteomes" id="UP000030853">
    <property type="component" value="Unassembled WGS sequence"/>
</dbReference>
<dbReference type="RefSeq" id="WP_039336347.1">
    <property type="nucleotide sequence ID" value="NZ_JTJJ01000120.1"/>
</dbReference>
<dbReference type="InterPro" id="IPR023526">
    <property type="entry name" value="Sulphur_relay_TusB"/>
</dbReference>
<reference evidence="4 5" key="1">
    <citation type="submission" date="2014-11" db="EMBL/GenBank/DDBJ databases">
        <title>Genome sequencing of Pantoea rodasii ND03.</title>
        <authorList>
            <person name="Muhamad Yunos N.Y."/>
            <person name="Chan K.-G."/>
        </authorList>
    </citation>
    <scope>NUCLEOTIDE SEQUENCE [LARGE SCALE GENOMIC DNA]</scope>
    <source>
        <strain evidence="4 5">ND03</strain>
    </source>
</reference>
<dbReference type="PANTHER" id="PTHR37526:SF1">
    <property type="entry name" value="PROTEIN TUSB"/>
    <property type="match status" value="1"/>
</dbReference>
<evidence type="ECO:0000256" key="2">
    <source>
        <dbReference type="ARBA" id="ARBA00022694"/>
    </source>
</evidence>
<comment type="subunit">
    <text evidence="3">Heterohexamer, formed by a dimer of trimers. The hexameric TusBCD complex contains 2 copies each of TusB, TusC and TusD. The TusBCD complex interacts with TusE.</text>
</comment>
<sequence length="95" mass="10516">MLYTLLQSPWQCDLDSLLLLLQEGDDVLLLQDGVTAALEGSQMFLKLSSSPATLWVLEEDVLARGLVGQISTNIQPLDYTGFVALTIKHQQQVAW</sequence>
<evidence type="ECO:0000313" key="4">
    <source>
        <dbReference type="EMBL" id="KHJ65569.1"/>
    </source>
</evidence>
<comment type="similarity">
    <text evidence="3">Belongs to the DsrH/TusB family.</text>
</comment>
<dbReference type="GO" id="GO:0002143">
    <property type="term" value="P:tRNA wobble position uridine thiolation"/>
    <property type="evidence" value="ECO:0007669"/>
    <property type="project" value="InterPro"/>
</dbReference>
<dbReference type="EMBL" id="JTJJ01000120">
    <property type="protein sequence ID" value="KHJ65569.1"/>
    <property type="molecule type" value="Genomic_DNA"/>
</dbReference>
<dbReference type="Gene3D" id="3.40.1260.10">
    <property type="entry name" value="DsrEFH-like"/>
    <property type="match status" value="1"/>
</dbReference>
<keyword evidence="2 3" id="KW-0819">tRNA processing</keyword>
<proteinExistence type="inferred from homology"/>
<dbReference type="NCBIfam" id="TIGR03011">
    <property type="entry name" value="sulf_tusB_dsrH"/>
    <property type="match status" value="1"/>
</dbReference>
<comment type="subcellular location">
    <subcellularLocation>
        <location evidence="3">Cytoplasm</location>
    </subcellularLocation>
</comment>
<dbReference type="GO" id="GO:1990228">
    <property type="term" value="C:sulfurtransferase complex"/>
    <property type="evidence" value="ECO:0007669"/>
    <property type="project" value="TreeGrafter"/>
</dbReference>
<comment type="caution">
    <text evidence="4">The sequence shown here is derived from an EMBL/GenBank/DDBJ whole genome shotgun (WGS) entry which is preliminary data.</text>
</comment>
<dbReference type="SUPFAM" id="SSF75169">
    <property type="entry name" value="DsrEFH-like"/>
    <property type="match status" value="1"/>
</dbReference>
<comment type="function">
    <text evidence="3">Part of a sulfur-relay system required for 2-thiolation of 5-methylaminomethyl-2-thiouridine (mnm(5)s(2)U) at tRNA wobble positions.</text>
</comment>
<dbReference type="InterPro" id="IPR027396">
    <property type="entry name" value="DsrEFH-like"/>
</dbReference>
<dbReference type="HAMAP" id="MF_01564">
    <property type="entry name" value="Thiourid_synth_B"/>
    <property type="match status" value="1"/>
</dbReference>
<name>A0A0B1QYW4_9GAMM</name>
<accession>A0A0B1QYW4</accession>
<keyword evidence="1 3" id="KW-0963">Cytoplasm</keyword>
<evidence type="ECO:0000313" key="5">
    <source>
        <dbReference type="Proteomes" id="UP000030853"/>
    </source>
</evidence>
<gene>
    <name evidence="3" type="primary">tusB</name>
    <name evidence="4" type="ORF">QU24_23915</name>
</gene>